<dbReference type="InterPro" id="IPR036388">
    <property type="entry name" value="WH-like_DNA-bd_sf"/>
</dbReference>
<keyword evidence="4" id="KW-0804">Transcription</keyword>
<protein>
    <submittedName>
        <fullName evidence="6">LysR family transcriptional regulator</fullName>
    </submittedName>
</protein>
<proteinExistence type="inferred from homology"/>
<organism evidence="6 7">
    <name type="scientific">Albidovulum sediminis</name>
    <dbReference type="NCBI Taxonomy" id="3066345"/>
    <lineage>
        <taxon>Bacteria</taxon>
        <taxon>Pseudomonadati</taxon>
        <taxon>Pseudomonadota</taxon>
        <taxon>Alphaproteobacteria</taxon>
        <taxon>Rhodobacterales</taxon>
        <taxon>Paracoccaceae</taxon>
        <taxon>Albidovulum</taxon>
    </lineage>
</organism>
<evidence type="ECO:0000256" key="1">
    <source>
        <dbReference type="ARBA" id="ARBA00009437"/>
    </source>
</evidence>
<dbReference type="Gene3D" id="1.10.10.10">
    <property type="entry name" value="Winged helix-like DNA-binding domain superfamily/Winged helix DNA-binding domain"/>
    <property type="match status" value="1"/>
</dbReference>
<dbReference type="InterPro" id="IPR005119">
    <property type="entry name" value="LysR_subst-bd"/>
</dbReference>
<dbReference type="InterPro" id="IPR058163">
    <property type="entry name" value="LysR-type_TF_proteobact-type"/>
</dbReference>
<feature type="domain" description="HTH lysR-type" evidence="5">
    <location>
        <begin position="9"/>
        <end position="66"/>
    </location>
</feature>
<dbReference type="SUPFAM" id="SSF46785">
    <property type="entry name" value="Winged helix' DNA-binding domain"/>
    <property type="match status" value="1"/>
</dbReference>
<evidence type="ECO:0000313" key="7">
    <source>
        <dbReference type="Proteomes" id="UP001205601"/>
    </source>
</evidence>
<evidence type="ECO:0000256" key="3">
    <source>
        <dbReference type="ARBA" id="ARBA00023125"/>
    </source>
</evidence>
<dbReference type="PANTHER" id="PTHR30537">
    <property type="entry name" value="HTH-TYPE TRANSCRIPTIONAL REGULATOR"/>
    <property type="match status" value="1"/>
</dbReference>
<dbReference type="RefSeq" id="WP_261497184.1">
    <property type="nucleotide sequence ID" value="NZ_JAOCQF010000003.1"/>
</dbReference>
<dbReference type="Pfam" id="PF00126">
    <property type="entry name" value="HTH_1"/>
    <property type="match status" value="1"/>
</dbReference>
<evidence type="ECO:0000313" key="6">
    <source>
        <dbReference type="EMBL" id="MCT8331306.1"/>
    </source>
</evidence>
<evidence type="ECO:0000256" key="4">
    <source>
        <dbReference type="ARBA" id="ARBA00023163"/>
    </source>
</evidence>
<accession>A0ABT2NRI0</accession>
<dbReference type="InterPro" id="IPR036390">
    <property type="entry name" value="WH_DNA-bd_sf"/>
</dbReference>
<dbReference type="PRINTS" id="PR00039">
    <property type="entry name" value="HTHLYSR"/>
</dbReference>
<comment type="similarity">
    <text evidence="1">Belongs to the LysR transcriptional regulatory family.</text>
</comment>
<dbReference type="Pfam" id="PF03466">
    <property type="entry name" value="LysR_substrate"/>
    <property type="match status" value="1"/>
</dbReference>
<evidence type="ECO:0000259" key="5">
    <source>
        <dbReference type="PROSITE" id="PS50931"/>
    </source>
</evidence>
<dbReference type="PANTHER" id="PTHR30537:SF74">
    <property type="entry name" value="HTH-TYPE TRANSCRIPTIONAL REGULATOR TRPI"/>
    <property type="match status" value="1"/>
</dbReference>
<name>A0ABT2NRI0_9RHOB</name>
<keyword evidence="7" id="KW-1185">Reference proteome</keyword>
<dbReference type="Gene3D" id="3.40.190.10">
    <property type="entry name" value="Periplasmic binding protein-like II"/>
    <property type="match status" value="2"/>
</dbReference>
<keyword evidence="3" id="KW-0238">DNA-binding</keyword>
<comment type="caution">
    <text evidence="6">The sequence shown here is derived from an EMBL/GenBank/DDBJ whole genome shotgun (WGS) entry which is preliminary data.</text>
</comment>
<gene>
    <name evidence="6" type="ORF">N5I32_17440</name>
</gene>
<dbReference type="SUPFAM" id="SSF53850">
    <property type="entry name" value="Periplasmic binding protein-like II"/>
    <property type="match status" value="1"/>
</dbReference>
<dbReference type="PROSITE" id="PS50931">
    <property type="entry name" value="HTH_LYSR"/>
    <property type="match status" value="1"/>
</dbReference>
<evidence type="ECO:0000256" key="2">
    <source>
        <dbReference type="ARBA" id="ARBA00023015"/>
    </source>
</evidence>
<reference evidence="7" key="1">
    <citation type="submission" date="2023-07" db="EMBL/GenBank/DDBJ databases">
        <title>Defluviimonas sediminis sp. nov., isolated from mangrove sediment.</title>
        <authorList>
            <person name="Liu L."/>
            <person name="Li J."/>
            <person name="Huang Y."/>
            <person name="Pan J."/>
            <person name="Li M."/>
        </authorList>
    </citation>
    <scope>NUCLEOTIDE SEQUENCE [LARGE SCALE GENOMIC DNA]</scope>
    <source>
        <strain evidence="7">FT324</strain>
    </source>
</reference>
<dbReference type="InterPro" id="IPR000847">
    <property type="entry name" value="LysR_HTH_N"/>
</dbReference>
<sequence length="290" mass="30900">MNNCDLSNLPLEWVRAFEAAGRTGSFSAAARDLGVTQAAISQRIGHLESRLGTPLFLRRPRRTVLTVEGEAWLPFVSDALLTLRQSAEDLFSTRRARIAISASASVTELWVAPRLARLTPEGGPDLVFHTMVLAAEAAAPGPQPVRIRYGSGAWPDALQAPLYAEALSPVAAPALLSGGQDWRRLPRIGVTGPRQGWKEWCAATGDSALPAPSLRFDGFAAALAAARAGCGVLLASLPLAAGDLEGRTLVRVSDTVLRPRETYWILAGTETVSCRQWAILTDLLCEAGAV</sequence>
<dbReference type="EMBL" id="JAOCQF010000003">
    <property type="protein sequence ID" value="MCT8331306.1"/>
    <property type="molecule type" value="Genomic_DNA"/>
</dbReference>
<keyword evidence="2" id="KW-0805">Transcription regulation</keyword>
<dbReference type="Proteomes" id="UP001205601">
    <property type="component" value="Unassembled WGS sequence"/>
</dbReference>